<dbReference type="SUPFAM" id="SSF48613">
    <property type="entry name" value="Heme oxygenase-like"/>
    <property type="match status" value="1"/>
</dbReference>
<name>A0ABS7PJV7_9SPHN</name>
<gene>
    <name evidence="1" type="ORF">K7G82_04675</name>
</gene>
<evidence type="ECO:0000313" key="2">
    <source>
        <dbReference type="Proteomes" id="UP000706039"/>
    </source>
</evidence>
<accession>A0ABS7PJV7</accession>
<dbReference type="Pfam" id="PF14518">
    <property type="entry name" value="Haem_oxygenas_2"/>
    <property type="match status" value="1"/>
</dbReference>
<dbReference type="RefSeq" id="WP_222988681.1">
    <property type="nucleotide sequence ID" value="NZ_JAINVV010000003.1"/>
</dbReference>
<organism evidence="1 2">
    <name type="scientific">Sphingomonas colocasiae</name>
    <dbReference type="NCBI Taxonomy" id="1848973"/>
    <lineage>
        <taxon>Bacteria</taxon>
        <taxon>Pseudomonadati</taxon>
        <taxon>Pseudomonadota</taxon>
        <taxon>Alphaproteobacteria</taxon>
        <taxon>Sphingomonadales</taxon>
        <taxon>Sphingomonadaceae</taxon>
        <taxon>Sphingomonas</taxon>
    </lineage>
</organism>
<dbReference type="Gene3D" id="1.20.910.10">
    <property type="entry name" value="Heme oxygenase-like"/>
    <property type="match status" value="1"/>
</dbReference>
<keyword evidence="2" id="KW-1185">Reference proteome</keyword>
<protein>
    <submittedName>
        <fullName evidence="1">Iron-containing redox enzyme family protein</fullName>
    </submittedName>
</protein>
<evidence type="ECO:0000313" key="1">
    <source>
        <dbReference type="EMBL" id="MBY8821574.1"/>
    </source>
</evidence>
<proteinExistence type="predicted"/>
<reference evidence="1 2" key="1">
    <citation type="submission" date="2021-08" db="EMBL/GenBank/DDBJ databases">
        <authorList>
            <person name="Tuo L."/>
        </authorList>
    </citation>
    <scope>NUCLEOTIDE SEQUENCE [LARGE SCALE GENOMIC DNA]</scope>
    <source>
        <strain evidence="1 2">JCM 31229</strain>
    </source>
</reference>
<dbReference type="EMBL" id="JAINVV010000003">
    <property type="protein sequence ID" value="MBY8821574.1"/>
    <property type="molecule type" value="Genomic_DNA"/>
</dbReference>
<dbReference type="Proteomes" id="UP000706039">
    <property type="component" value="Unassembled WGS sequence"/>
</dbReference>
<sequence>MTDTPDAPANRMLVQATHRGLAQVWIDFESALVQVPVIARLTSGRLRIEEYRSLLRNLRQQVVEGSRWISRAASSLGPDHEELRSLFVRHAVAEHRDYRLLEQNYVAAGGTAEDIRMAPKNIGSEALSAFMYQAASRPDPLGMLGAMFVIEGLGEKLATPWAEAIRAQLGLGEEATSFLAYHGENDGGHLDTFDHALTLAVTSPTVSGDIVRHAKIVARLYRLQLEELDNV</sequence>
<comment type="caution">
    <text evidence="1">The sequence shown here is derived from an EMBL/GenBank/DDBJ whole genome shotgun (WGS) entry which is preliminary data.</text>
</comment>
<dbReference type="InterPro" id="IPR016084">
    <property type="entry name" value="Haem_Oase-like_multi-hlx"/>
</dbReference>